<evidence type="ECO:0000313" key="1">
    <source>
        <dbReference type="EMBL" id="MBD2721521.1"/>
    </source>
</evidence>
<organism evidence="1 2">
    <name type="scientific">Hymenobacter armeniacus</name>
    <dbReference type="NCBI Taxonomy" id="2771358"/>
    <lineage>
        <taxon>Bacteria</taxon>
        <taxon>Pseudomonadati</taxon>
        <taxon>Bacteroidota</taxon>
        <taxon>Cytophagia</taxon>
        <taxon>Cytophagales</taxon>
        <taxon>Hymenobacteraceae</taxon>
        <taxon>Hymenobacter</taxon>
    </lineage>
</organism>
<reference evidence="1 2" key="1">
    <citation type="submission" date="2020-09" db="EMBL/GenBank/DDBJ databases">
        <authorList>
            <person name="Kim M.K."/>
        </authorList>
    </citation>
    <scope>NUCLEOTIDE SEQUENCE [LARGE SCALE GENOMIC DNA]</scope>
    <source>
        <strain evidence="1 2">BT189</strain>
    </source>
</reference>
<comment type="caution">
    <text evidence="1">The sequence shown here is derived from an EMBL/GenBank/DDBJ whole genome shotgun (WGS) entry which is preliminary data.</text>
</comment>
<sequence length="142" mass="16092">MKNEIDLRLCFWEIEGLPPEAITEMLGVAPTKVMRQGEPRGPKGTRVWPYNGWVWEASADKSVSFEDQCTAVLDLLEAHRDAVKSFCHRCTPELSCALWVYVDNGESTPSVHLNTRYHALASEFNLRFDLDLYCMPDGEAQA</sequence>
<protein>
    <submittedName>
        <fullName evidence="1">DUF4279 domain-containing protein</fullName>
    </submittedName>
</protein>
<name>A0ABR8JNF0_9BACT</name>
<dbReference type="InterPro" id="IPR025459">
    <property type="entry name" value="DUF4279"/>
</dbReference>
<gene>
    <name evidence="1" type="ORF">IC234_05220</name>
</gene>
<dbReference type="EMBL" id="JACXAC010000002">
    <property type="protein sequence ID" value="MBD2721521.1"/>
    <property type="molecule type" value="Genomic_DNA"/>
</dbReference>
<accession>A0ABR8JNF0</accession>
<keyword evidence="2" id="KW-1185">Reference proteome</keyword>
<dbReference type="Pfam" id="PF14106">
    <property type="entry name" value="DUF4279"/>
    <property type="match status" value="1"/>
</dbReference>
<proteinExistence type="predicted"/>
<dbReference type="RefSeq" id="WP_190922801.1">
    <property type="nucleotide sequence ID" value="NZ_JACXAC010000002.1"/>
</dbReference>
<evidence type="ECO:0000313" key="2">
    <source>
        <dbReference type="Proteomes" id="UP000606003"/>
    </source>
</evidence>
<dbReference type="Proteomes" id="UP000606003">
    <property type="component" value="Unassembled WGS sequence"/>
</dbReference>